<dbReference type="Proteomes" id="UP001527882">
    <property type="component" value="Unassembled WGS sequence"/>
</dbReference>
<accession>A0ABT4Q9E5</accession>
<keyword evidence="1" id="KW-0472">Membrane</keyword>
<proteinExistence type="predicted"/>
<evidence type="ECO:0000313" key="2">
    <source>
        <dbReference type="EMBL" id="MCZ8513497.1"/>
    </source>
</evidence>
<gene>
    <name evidence="2" type="ORF">O9H85_13855</name>
</gene>
<keyword evidence="3" id="KW-1185">Reference proteome</keyword>
<keyword evidence="1" id="KW-0812">Transmembrane</keyword>
<comment type="caution">
    <text evidence="2">The sequence shown here is derived from an EMBL/GenBank/DDBJ whole genome shotgun (WGS) entry which is preliminary data.</text>
</comment>
<name>A0ABT4Q9E5_9BACL</name>
<evidence type="ECO:0000313" key="3">
    <source>
        <dbReference type="Proteomes" id="UP001527882"/>
    </source>
</evidence>
<feature type="transmembrane region" description="Helical" evidence="1">
    <location>
        <begin position="60"/>
        <end position="77"/>
    </location>
</feature>
<keyword evidence="1" id="KW-1133">Transmembrane helix</keyword>
<dbReference type="EMBL" id="JAQAGZ010000008">
    <property type="protein sequence ID" value="MCZ8513497.1"/>
    <property type="molecule type" value="Genomic_DNA"/>
</dbReference>
<dbReference type="RefSeq" id="WP_269882019.1">
    <property type="nucleotide sequence ID" value="NZ_JAQAGZ010000008.1"/>
</dbReference>
<protein>
    <submittedName>
        <fullName evidence="2">Uncharacterized protein</fullName>
    </submittedName>
</protein>
<reference evidence="2 3" key="1">
    <citation type="submission" date="2022-12" db="EMBL/GenBank/DDBJ databases">
        <title>Draft genome sequence of Paenibacillus sp. dW9.</title>
        <authorList>
            <person name="Choi E.-W."/>
            <person name="Kim D.-U."/>
        </authorList>
    </citation>
    <scope>NUCLEOTIDE SEQUENCE [LARGE SCALE GENOMIC DNA]</scope>
    <source>
        <strain evidence="3">dW9</strain>
    </source>
</reference>
<sequence>MGKLANKIVGAVFLLAAGILYTAERMNAQEHAALSALNSSTGSGHPSTAIYHEIVPENNLFVWLFLIIGLVMLVFSFPSERRQPR</sequence>
<evidence type="ECO:0000256" key="1">
    <source>
        <dbReference type="SAM" id="Phobius"/>
    </source>
</evidence>
<organism evidence="2 3">
    <name type="scientific">Paenibacillus gyeongsangnamensis</name>
    <dbReference type="NCBI Taxonomy" id="3388067"/>
    <lineage>
        <taxon>Bacteria</taxon>
        <taxon>Bacillati</taxon>
        <taxon>Bacillota</taxon>
        <taxon>Bacilli</taxon>
        <taxon>Bacillales</taxon>
        <taxon>Paenibacillaceae</taxon>
        <taxon>Paenibacillus</taxon>
    </lineage>
</organism>